<comment type="caution">
    <text evidence="3">The sequence shown here is derived from an EMBL/GenBank/DDBJ whole genome shotgun (WGS) entry which is preliminary data.</text>
</comment>
<dbReference type="GO" id="GO:0030497">
    <property type="term" value="P:fatty acid elongation"/>
    <property type="evidence" value="ECO:0007669"/>
    <property type="project" value="TreeGrafter"/>
</dbReference>
<dbReference type="Proteomes" id="UP001198182">
    <property type="component" value="Unassembled WGS sequence"/>
</dbReference>
<dbReference type="PANTHER" id="PTHR42760:SF40">
    <property type="entry name" value="3-OXOACYL-[ACYL-CARRIER-PROTEIN] REDUCTASE, CHLOROPLASTIC"/>
    <property type="match status" value="1"/>
</dbReference>
<dbReference type="InterPro" id="IPR020904">
    <property type="entry name" value="Sc_DH/Rdtase_CS"/>
</dbReference>
<dbReference type="PRINTS" id="PR00081">
    <property type="entry name" value="GDHRDH"/>
</dbReference>
<dbReference type="EMBL" id="JAJEQR010000023">
    <property type="protein sequence ID" value="MCC2231172.1"/>
    <property type="molecule type" value="Genomic_DNA"/>
</dbReference>
<keyword evidence="4" id="KW-1185">Reference proteome</keyword>
<dbReference type="PANTHER" id="PTHR42760">
    <property type="entry name" value="SHORT-CHAIN DEHYDROGENASES/REDUCTASES FAMILY MEMBER"/>
    <property type="match status" value="1"/>
</dbReference>
<dbReference type="FunFam" id="3.40.50.720:FF:000173">
    <property type="entry name" value="3-oxoacyl-[acyl-carrier protein] reductase"/>
    <property type="match status" value="1"/>
</dbReference>
<evidence type="ECO:0000313" key="3">
    <source>
        <dbReference type="EMBL" id="MCC2231172.1"/>
    </source>
</evidence>
<comment type="similarity">
    <text evidence="1">Belongs to the short-chain dehydrogenases/reductases (SDR) family.</text>
</comment>
<evidence type="ECO:0000256" key="1">
    <source>
        <dbReference type="ARBA" id="ARBA00006484"/>
    </source>
</evidence>
<gene>
    <name evidence="3" type="ORF">LKD81_09230</name>
</gene>
<dbReference type="Pfam" id="PF13561">
    <property type="entry name" value="adh_short_C2"/>
    <property type="match status" value="1"/>
</dbReference>
<organism evidence="3 4">
    <name type="scientific">Hominifimenecus microfluidus</name>
    <dbReference type="NCBI Taxonomy" id="2885348"/>
    <lineage>
        <taxon>Bacteria</taxon>
        <taxon>Bacillati</taxon>
        <taxon>Bacillota</taxon>
        <taxon>Clostridia</taxon>
        <taxon>Lachnospirales</taxon>
        <taxon>Lachnospiraceae</taxon>
        <taxon>Hominifimenecus</taxon>
    </lineage>
</organism>
<proteinExistence type="inferred from homology"/>
<dbReference type="InterPro" id="IPR036291">
    <property type="entry name" value="NAD(P)-bd_dom_sf"/>
</dbReference>
<name>A0AAE3JFW3_9FIRM</name>
<dbReference type="GO" id="GO:0016616">
    <property type="term" value="F:oxidoreductase activity, acting on the CH-OH group of donors, NAD or NADP as acceptor"/>
    <property type="evidence" value="ECO:0007669"/>
    <property type="project" value="TreeGrafter"/>
</dbReference>
<reference evidence="3" key="1">
    <citation type="submission" date="2021-10" db="EMBL/GenBank/DDBJ databases">
        <title>Anaerobic single-cell dispensing facilitates the cultivation of human gut bacteria.</title>
        <authorList>
            <person name="Afrizal A."/>
        </authorList>
    </citation>
    <scope>NUCLEOTIDE SEQUENCE</scope>
    <source>
        <strain evidence="3">CLA-AA-H215</strain>
    </source>
</reference>
<dbReference type="InterPro" id="IPR002347">
    <property type="entry name" value="SDR_fam"/>
</dbReference>
<dbReference type="PRINTS" id="PR00080">
    <property type="entry name" value="SDRFAMILY"/>
</dbReference>
<evidence type="ECO:0000256" key="2">
    <source>
        <dbReference type="ARBA" id="ARBA00023002"/>
    </source>
</evidence>
<accession>A0AAE3JFW3</accession>
<dbReference type="AlphaFoldDB" id="A0AAE3JFW3"/>
<dbReference type="SUPFAM" id="SSF51735">
    <property type="entry name" value="NAD(P)-binding Rossmann-fold domains"/>
    <property type="match status" value="1"/>
</dbReference>
<keyword evidence="2" id="KW-0560">Oxidoreductase</keyword>
<protein>
    <submittedName>
        <fullName evidence="3">SDR family oxidoreductase</fullName>
    </submittedName>
</protein>
<dbReference type="Gene3D" id="3.40.50.720">
    <property type="entry name" value="NAD(P)-binding Rossmann-like Domain"/>
    <property type="match status" value="1"/>
</dbReference>
<dbReference type="PROSITE" id="PS00061">
    <property type="entry name" value="ADH_SHORT"/>
    <property type="match status" value="1"/>
</dbReference>
<sequence>MVLQRFEEKTALITGGGGMGRAVALRLLSEGGRVLVTDYSQDILARLKQEFDELGYSDRTRFLLSDVRIYRDCCVAVQKGVEWFGKIDILVTTAGILRHHPIDLLTEKDWKDVVDVNLTGTYNSVKSVAGHMKDRRYGRIVLISSIGGRTGRPGVGVNYAATKGGVVGMTQLLGYELGPWNITVNCVAPGPIGGGMFTPLPAKEQERLLEGIRLGRIGTFDDVAAAVAYLGSDDASWTTGEVLDVNGGLQY</sequence>
<evidence type="ECO:0000313" key="4">
    <source>
        <dbReference type="Proteomes" id="UP001198182"/>
    </source>
</evidence>
<dbReference type="RefSeq" id="WP_308453693.1">
    <property type="nucleotide sequence ID" value="NZ_JAJEQR010000023.1"/>
</dbReference>